<comment type="similarity">
    <text evidence="1 4">Belongs to the short-chain dehydrogenases/reductases (SDR) family.</text>
</comment>
<evidence type="ECO:0000313" key="6">
    <source>
        <dbReference type="EMBL" id="MCB8878179.1"/>
    </source>
</evidence>
<gene>
    <name evidence="6" type="ORF">ASILVAE211_23550</name>
</gene>
<keyword evidence="3" id="KW-0560">Oxidoreductase</keyword>
<dbReference type="PRINTS" id="PR00080">
    <property type="entry name" value="SDRFAMILY"/>
</dbReference>
<proteinExistence type="inferred from homology"/>
<keyword evidence="2" id="KW-0521">NADP</keyword>
<dbReference type="CDD" id="cd05233">
    <property type="entry name" value="SDR_c"/>
    <property type="match status" value="1"/>
</dbReference>
<dbReference type="PROSITE" id="PS00061">
    <property type="entry name" value="ADH_SHORT"/>
    <property type="match status" value="1"/>
</dbReference>
<dbReference type="Pfam" id="PF00106">
    <property type="entry name" value="adh_short"/>
    <property type="match status" value="1"/>
</dbReference>
<dbReference type="InterPro" id="IPR036291">
    <property type="entry name" value="NAD(P)-bd_dom_sf"/>
</dbReference>
<evidence type="ECO:0000256" key="3">
    <source>
        <dbReference type="ARBA" id="ARBA00023002"/>
    </source>
</evidence>
<dbReference type="SUPFAM" id="SSF51735">
    <property type="entry name" value="NAD(P)-binding Rossmann-fold domains"/>
    <property type="match status" value="1"/>
</dbReference>
<evidence type="ECO:0000313" key="7">
    <source>
        <dbReference type="Proteomes" id="UP000708298"/>
    </source>
</evidence>
<dbReference type="InterPro" id="IPR057326">
    <property type="entry name" value="KR_dom"/>
</dbReference>
<reference evidence="6" key="2">
    <citation type="submission" date="2021-01" db="EMBL/GenBank/DDBJ databases">
        <authorList>
            <person name="Mieszkin S."/>
            <person name="Pouder E."/>
            <person name="Alain K."/>
        </authorList>
    </citation>
    <scope>NUCLEOTIDE SEQUENCE</scope>
    <source>
        <strain evidence="6">HW T2.11</strain>
    </source>
</reference>
<dbReference type="InterPro" id="IPR002347">
    <property type="entry name" value="SDR_fam"/>
</dbReference>
<evidence type="ECO:0000256" key="4">
    <source>
        <dbReference type="RuleBase" id="RU000363"/>
    </source>
</evidence>
<name>A0A963YW19_9PROT</name>
<dbReference type="RefSeq" id="WP_227323825.1">
    <property type="nucleotide sequence ID" value="NZ_JAESVB010000026.1"/>
</dbReference>
<dbReference type="FunFam" id="3.40.50.720:FF:000047">
    <property type="entry name" value="NADP-dependent L-serine/L-allo-threonine dehydrogenase"/>
    <property type="match status" value="1"/>
</dbReference>
<keyword evidence="7" id="KW-1185">Reference proteome</keyword>
<sequence length="240" mass="25337">MSKPLVVITGAGSGIGAAAARAFSAAGHPLLLLGRRIERLEALGLLNVLCCTADVREGDAVAAAIATAEAVHGPVDCLINNAGVAPLARIEDQNPAEWRDLLDINCLGVMNGMQAVMPGMKERRHGTIINVSSIAGIKSYPYHDAYGASKAYVHALTEAARRSVSGFGVRVMVISPGLTKSEIESTMLNSEAHQIWAERGADIGGGIEAQHVAHAMLFSYQMPQDVIVQELVITPTAQEY</sequence>
<dbReference type="EMBL" id="JAESVB010000026">
    <property type="protein sequence ID" value="MCB8878179.1"/>
    <property type="molecule type" value="Genomic_DNA"/>
</dbReference>
<organism evidence="6 7">
    <name type="scientific">Acidisoma silvae</name>
    <dbReference type="NCBI Taxonomy" id="2802396"/>
    <lineage>
        <taxon>Bacteria</taxon>
        <taxon>Pseudomonadati</taxon>
        <taxon>Pseudomonadota</taxon>
        <taxon>Alphaproteobacteria</taxon>
        <taxon>Acetobacterales</taxon>
        <taxon>Acidocellaceae</taxon>
        <taxon>Acidisoma</taxon>
    </lineage>
</organism>
<dbReference type="PRINTS" id="PR00081">
    <property type="entry name" value="GDHRDH"/>
</dbReference>
<accession>A0A963YW19</accession>
<dbReference type="PANTHER" id="PTHR43391">
    <property type="entry name" value="RETINOL DEHYDROGENASE-RELATED"/>
    <property type="match status" value="1"/>
</dbReference>
<dbReference type="InterPro" id="IPR020904">
    <property type="entry name" value="Sc_DH/Rdtase_CS"/>
</dbReference>
<dbReference type="AlphaFoldDB" id="A0A963YW19"/>
<evidence type="ECO:0000259" key="5">
    <source>
        <dbReference type="SMART" id="SM00822"/>
    </source>
</evidence>
<dbReference type="PANTHER" id="PTHR43391:SF14">
    <property type="entry name" value="DEHYDROGENASE_REDUCTASE SDR FAMILY PROTEIN 7-LIKE"/>
    <property type="match status" value="1"/>
</dbReference>
<protein>
    <submittedName>
        <fullName evidence="6">SDR family oxidoreductase</fullName>
    </submittedName>
</protein>
<evidence type="ECO:0000256" key="2">
    <source>
        <dbReference type="ARBA" id="ARBA00022857"/>
    </source>
</evidence>
<dbReference type="SMART" id="SM00822">
    <property type="entry name" value="PKS_KR"/>
    <property type="match status" value="1"/>
</dbReference>
<evidence type="ECO:0000256" key="1">
    <source>
        <dbReference type="ARBA" id="ARBA00006484"/>
    </source>
</evidence>
<dbReference type="Gene3D" id="3.40.50.720">
    <property type="entry name" value="NAD(P)-binding Rossmann-like Domain"/>
    <property type="match status" value="1"/>
</dbReference>
<dbReference type="GO" id="GO:0016616">
    <property type="term" value="F:oxidoreductase activity, acting on the CH-OH group of donors, NAD or NADP as acceptor"/>
    <property type="evidence" value="ECO:0007669"/>
    <property type="project" value="UniProtKB-ARBA"/>
</dbReference>
<reference evidence="6" key="1">
    <citation type="journal article" date="2021" name="Microorganisms">
        <title>Acidisoma silvae sp. nov. and Acidisomacellulosilytica sp. nov., Two Acidophilic Bacteria Isolated from Decaying Wood, Hydrolyzing Cellulose and Producing Poly-3-hydroxybutyrate.</title>
        <authorList>
            <person name="Mieszkin S."/>
            <person name="Pouder E."/>
            <person name="Uroz S."/>
            <person name="Simon-Colin C."/>
            <person name="Alain K."/>
        </authorList>
    </citation>
    <scope>NUCLEOTIDE SEQUENCE</scope>
    <source>
        <strain evidence="6">HW T2.11</strain>
    </source>
</reference>
<dbReference type="Proteomes" id="UP000708298">
    <property type="component" value="Unassembled WGS sequence"/>
</dbReference>
<feature type="domain" description="Ketoreductase" evidence="5">
    <location>
        <begin position="4"/>
        <end position="177"/>
    </location>
</feature>
<comment type="caution">
    <text evidence="6">The sequence shown here is derived from an EMBL/GenBank/DDBJ whole genome shotgun (WGS) entry which is preliminary data.</text>
</comment>